<dbReference type="FunFam" id="1.20.1740.10:FF:000017">
    <property type="entry name" value="Amino acid permease"/>
    <property type="match status" value="1"/>
</dbReference>
<dbReference type="NCBIfam" id="TIGR00913">
    <property type="entry name" value="2A0310"/>
    <property type="match status" value="1"/>
</dbReference>
<dbReference type="AlphaFoldDB" id="A0A1Q3AJH1"/>
<dbReference type="InterPro" id="IPR004840">
    <property type="entry name" value="Amino_acid_permease_CS"/>
</dbReference>
<evidence type="ECO:0000256" key="8">
    <source>
        <dbReference type="SAM" id="MobiDB-lite"/>
    </source>
</evidence>
<dbReference type="GO" id="GO:0016020">
    <property type="term" value="C:membrane"/>
    <property type="evidence" value="ECO:0007669"/>
    <property type="project" value="UniProtKB-SubCell"/>
</dbReference>
<evidence type="ECO:0000256" key="1">
    <source>
        <dbReference type="ARBA" id="ARBA00004141"/>
    </source>
</evidence>
<evidence type="ECO:0000256" key="2">
    <source>
        <dbReference type="ARBA" id="ARBA00006983"/>
    </source>
</evidence>
<feature type="transmembrane region" description="Helical" evidence="9">
    <location>
        <begin position="469"/>
        <end position="495"/>
    </location>
</feature>
<evidence type="ECO:0000256" key="4">
    <source>
        <dbReference type="ARBA" id="ARBA00022692"/>
    </source>
</evidence>
<accession>A0A1Q3AJH1</accession>
<dbReference type="PANTHER" id="PTHR43341:SF7">
    <property type="entry name" value="LEU_VAL_ILE AMINO-ACID PERMEASE-RELATED"/>
    <property type="match status" value="1"/>
</dbReference>
<dbReference type="InterPro" id="IPR004762">
    <property type="entry name" value="Amino_acid_permease_fungi"/>
</dbReference>
<feature type="transmembrane region" description="Helical" evidence="9">
    <location>
        <begin position="557"/>
        <end position="573"/>
    </location>
</feature>
<dbReference type="InterPro" id="IPR050524">
    <property type="entry name" value="APC_YAT"/>
</dbReference>
<dbReference type="Gene3D" id="1.20.1740.10">
    <property type="entry name" value="Amino acid/polyamine transporter I"/>
    <property type="match status" value="1"/>
</dbReference>
<evidence type="ECO:0000256" key="3">
    <source>
        <dbReference type="ARBA" id="ARBA00022448"/>
    </source>
</evidence>
<feature type="region of interest" description="Disordered" evidence="8">
    <location>
        <begin position="1"/>
        <end position="34"/>
    </location>
</feature>
<evidence type="ECO:0000313" key="11">
    <source>
        <dbReference type="EMBL" id="GAV55887.1"/>
    </source>
</evidence>
<evidence type="ECO:0000259" key="10">
    <source>
        <dbReference type="Pfam" id="PF00324"/>
    </source>
</evidence>
<comment type="caution">
    <text evidence="11">The sequence shown here is derived from an EMBL/GenBank/DDBJ whole genome shotgun (WGS) entry which is preliminary data.</text>
</comment>
<name>A0A1Q3AJH1_ZYGRO</name>
<dbReference type="PIRSF" id="PIRSF006060">
    <property type="entry name" value="AA_transporter"/>
    <property type="match status" value="1"/>
</dbReference>
<dbReference type="Pfam" id="PF00324">
    <property type="entry name" value="AA_permease"/>
    <property type="match status" value="1"/>
</dbReference>
<feature type="compositionally biased region" description="Basic and acidic residues" evidence="8">
    <location>
        <begin position="8"/>
        <end position="18"/>
    </location>
</feature>
<evidence type="ECO:0000256" key="5">
    <source>
        <dbReference type="ARBA" id="ARBA00022970"/>
    </source>
</evidence>
<feature type="transmembrane region" description="Helical" evidence="9">
    <location>
        <begin position="447"/>
        <end position="463"/>
    </location>
</feature>
<dbReference type="InterPro" id="IPR004841">
    <property type="entry name" value="AA-permease/SLC12A_dom"/>
</dbReference>
<comment type="subcellular location">
    <subcellularLocation>
        <location evidence="1">Membrane</location>
        <topology evidence="1">Multi-pass membrane protein</topology>
    </subcellularLocation>
</comment>
<feature type="transmembrane region" description="Helical" evidence="9">
    <location>
        <begin position="342"/>
        <end position="360"/>
    </location>
</feature>
<feature type="domain" description="Amino acid permease/ SLC12A" evidence="10">
    <location>
        <begin position="112"/>
        <end position="577"/>
    </location>
</feature>
<keyword evidence="6 9" id="KW-1133">Transmembrane helix</keyword>
<dbReference type="OrthoDB" id="3900342at2759"/>
<evidence type="ECO:0000256" key="9">
    <source>
        <dbReference type="SAM" id="Phobius"/>
    </source>
</evidence>
<feature type="transmembrane region" description="Helical" evidence="9">
    <location>
        <begin position="224"/>
        <end position="244"/>
    </location>
</feature>
<protein>
    <recommendedName>
        <fullName evidence="10">Amino acid permease/ SLC12A domain-containing protein</fullName>
    </recommendedName>
</protein>
<organism evidence="11 12">
    <name type="scientific">Zygosaccharomyces rouxii</name>
    <dbReference type="NCBI Taxonomy" id="4956"/>
    <lineage>
        <taxon>Eukaryota</taxon>
        <taxon>Fungi</taxon>
        <taxon>Dikarya</taxon>
        <taxon>Ascomycota</taxon>
        <taxon>Saccharomycotina</taxon>
        <taxon>Saccharomycetes</taxon>
        <taxon>Saccharomycetales</taxon>
        <taxon>Saccharomycetaceae</taxon>
        <taxon>Zygosaccharomyces</taxon>
    </lineage>
</organism>
<gene>
    <name evidence="11" type="ORF">ZYGR_0AZ00580</name>
</gene>
<evidence type="ECO:0000313" key="12">
    <source>
        <dbReference type="Proteomes" id="UP000187013"/>
    </source>
</evidence>
<comment type="similarity">
    <text evidence="2">Belongs to the amino acid-polyamine-organocation (APC) superfamily. YAT (TC 2.A.3.10) family.</text>
</comment>
<feature type="transmembrane region" description="Helical" evidence="9">
    <location>
        <begin position="186"/>
        <end position="204"/>
    </location>
</feature>
<dbReference type="EMBL" id="BDGX01000052">
    <property type="protein sequence ID" value="GAV55887.1"/>
    <property type="molecule type" value="Genomic_DNA"/>
</dbReference>
<keyword evidence="3" id="KW-0813">Transport</keyword>
<proteinExistence type="inferred from homology"/>
<evidence type="ECO:0000256" key="6">
    <source>
        <dbReference type="ARBA" id="ARBA00022989"/>
    </source>
</evidence>
<dbReference type="Proteomes" id="UP000187013">
    <property type="component" value="Unassembled WGS sequence"/>
</dbReference>
<keyword evidence="7 9" id="KW-0472">Membrane</keyword>
<feature type="transmembrane region" description="Helical" evidence="9">
    <location>
        <begin position="256"/>
        <end position="280"/>
    </location>
</feature>
<feature type="transmembrane region" description="Helical" evidence="9">
    <location>
        <begin position="398"/>
        <end position="418"/>
    </location>
</feature>
<reference evidence="11 12" key="1">
    <citation type="submission" date="2016-08" db="EMBL/GenBank/DDBJ databases">
        <title>Draft genome sequence of allopolyploid Zygosaccharomyces rouxii.</title>
        <authorList>
            <person name="Watanabe J."/>
            <person name="Uehara K."/>
            <person name="Mogi Y."/>
            <person name="Tsukioka Y."/>
        </authorList>
    </citation>
    <scope>NUCLEOTIDE SEQUENCE [LARGE SCALE GENOMIC DNA]</scope>
    <source>
        <strain evidence="11 12">NBRC 110957</strain>
    </source>
</reference>
<dbReference type="GO" id="GO:0015171">
    <property type="term" value="F:amino acid transmembrane transporter activity"/>
    <property type="evidence" value="ECO:0007669"/>
    <property type="project" value="UniProtKB-ARBA"/>
</dbReference>
<evidence type="ECO:0000256" key="7">
    <source>
        <dbReference type="ARBA" id="ARBA00023136"/>
    </source>
</evidence>
<feature type="transmembrane region" description="Helical" evidence="9">
    <location>
        <begin position="516"/>
        <end position="537"/>
    </location>
</feature>
<keyword evidence="5" id="KW-0029">Amino-acid transport</keyword>
<keyword evidence="4 9" id="KW-0812">Transmembrane</keyword>
<feature type="transmembrane region" description="Helical" evidence="9">
    <location>
        <begin position="300"/>
        <end position="321"/>
    </location>
</feature>
<dbReference type="PROSITE" id="PS00218">
    <property type="entry name" value="AMINO_ACID_PERMEASE_1"/>
    <property type="match status" value="1"/>
</dbReference>
<sequence>MEMASSFHNEKPSFESKHRFGSITPVSEETELNDYKGTATVENLSDSPVEVSNIQTEGIDGPPKQGFFHRGIVGRVLDSYKRAAPPGGNDPESDMMSTFSNSGLKQALKTRHVVMMSLGTGIGTGLLIGNGKGLSNAGPAPLIIGYGLVSVNTYFMVQAAGEMAVAFPTLPGSFSAYTSMLVSKPYGFATTWLFFVQWLTMFPMELIAMTMAVRFWTTKVDPDIFVLIFFVFLFIVHFIGVEAYGETEFFLNMCKVFLVIGFVIFAIVLTAGGAGDSGYLGGKYWHDPGAFVGTNAESRFKGVCYVLVSAYFSYGGTELFVLSVNEQENPRKTTPTATKTTIYRIVFVYLLTMILLGFTVPNNHPRLMGSPYAKEGVQSVSPYVLAAYIHHVRILPHFINVVVMLAMVSMSNSAMYAAPRLICSLAQQGYCPKYFDYIDRRGRPTRALVLCFIIGTIGFASSSEKRDTIFSWLSAIAGLSELFTWSSIMLSHVRFRAALKKQGKDVNELGYKSNTGVWGSVYGVFFSLLVFMAQFWVALSAPNSGGKCSANDFFQSYLALPIWMTFYFGYMFWNRDFTFMIPLDKVDLDFHRRYYDPELLRQEDEEHKQAMKHASTLVKLRNFFC</sequence>
<dbReference type="PANTHER" id="PTHR43341">
    <property type="entry name" value="AMINO ACID PERMEASE"/>
    <property type="match status" value="1"/>
</dbReference>